<keyword evidence="3" id="KW-1185">Reference proteome</keyword>
<sequence>MGRKIGRMREMLGIKQDVVADKLGLSQQAISKIEQSENVDDAVLEKMADALGVSPEAVKNFSEESIFNQINNTLNDSSSLNQNYQCTINPIEKLVEAMEENKKLYEALLKSEREKVAMLQKLLEDKK</sequence>
<dbReference type="Proteomes" id="UP001172083">
    <property type="component" value="Unassembled WGS sequence"/>
</dbReference>
<evidence type="ECO:0000259" key="1">
    <source>
        <dbReference type="PROSITE" id="PS50943"/>
    </source>
</evidence>
<dbReference type="InterPro" id="IPR010982">
    <property type="entry name" value="Lambda_DNA-bd_dom_sf"/>
</dbReference>
<accession>A0ABT8KYG7</accession>
<dbReference type="InterPro" id="IPR001387">
    <property type="entry name" value="Cro/C1-type_HTH"/>
</dbReference>
<organism evidence="2 3">
    <name type="scientific">Agaribacillus aureus</name>
    <dbReference type="NCBI Taxonomy" id="3051825"/>
    <lineage>
        <taxon>Bacteria</taxon>
        <taxon>Pseudomonadati</taxon>
        <taxon>Bacteroidota</taxon>
        <taxon>Cytophagia</taxon>
        <taxon>Cytophagales</taxon>
        <taxon>Splendidivirgaceae</taxon>
        <taxon>Agaribacillus</taxon>
    </lineage>
</organism>
<dbReference type="CDD" id="cd00093">
    <property type="entry name" value="HTH_XRE"/>
    <property type="match status" value="1"/>
</dbReference>
<dbReference type="SMART" id="SM00530">
    <property type="entry name" value="HTH_XRE"/>
    <property type="match status" value="1"/>
</dbReference>
<evidence type="ECO:0000313" key="3">
    <source>
        <dbReference type="Proteomes" id="UP001172083"/>
    </source>
</evidence>
<feature type="domain" description="HTH cro/C1-type" evidence="1">
    <location>
        <begin position="5"/>
        <end position="58"/>
    </location>
</feature>
<dbReference type="SUPFAM" id="SSF47413">
    <property type="entry name" value="lambda repressor-like DNA-binding domains"/>
    <property type="match status" value="1"/>
</dbReference>
<dbReference type="Pfam" id="PF01381">
    <property type="entry name" value="HTH_3"/>
    <property type="match status" value="1"/>
</dbReference>
<dbReference type="PROSITE" id="PS50943">
    <property type="entry name" value="HTH_CROC1"/>
    <property type="match status" value="1"/>
</dbReference>
<dbReference type="Gene3D" id="1.10.260.40">
    <property type="entry name" value="lambda repressor-like DNA-binding domains"/>
    <property type="match status" value="1"/>
</dbReference>
<reference evidence="2" key="1">
    <citation type="submission" date="2023-06" db="EMBL/GenBank/DDBJ databases">
        <title>Genomic of Agaribacillus aureum.</title>
        <authorList>
            <person name="Wang G."/>
        </authorList>
    </citation>
    <scope>NUCLEOTIDE SEQUENCE</scope>
    <source>
        <strain evidence="2">BMA12</strain>
    </source>
</reference>
<name>A0ABT8KYG7_9BACT</name>
<evidence type="ECO:0000313" key="2">
    <source>
        <dbReference type="EMBL" id="MDN5210480.1"/>
    </source>
</evidence>
<proteinExistence type="predicted"/>
<protein>
    <submittedName>
        <fullName evidence="2">Helix-turn-helix transcriptional regulator</fullName>
    </submittedName>
</protein>
<dbReference type="EMBL" id="JAUJEB010000001">
    <property type="protein sequence ID" value="MDN5210480.1"/>
    <property type="molecule type" value="Genomic_DNA"/>
</dbReference>
<dbReference type="RefSeq" id="WP_346755824.1">
    <property type="nucleotide sequence ID" value="NZ_JAUJEB010000001.1"/>
</dbReference>
<comment type="caution">
    <text evidence="2">The sequence shown here is derived from an EMBL/GenBank/DDBJ whole genome shotgun (WGS) entry which is preliminary data.</text>
</comment>
<gene>
    <name evidence="2" type="ORF">QQ020_00425</name>
</gene>